<reference evidence="1 2" key="1">
    <citation type="journal article" date="2020" name="Int. J. Syst. Evol. Microbiol.">
        <title>Paraburkholderia madseniana sp. nov., a phenolic acid-degrading bacterium isolated from acidic forest soil.</title>
        <authorList>
            <person name="Wilhelm R.C."/>
            <person name="Murphy S.J.L."/>
            <person name="Feriancek N.M."/>
            <person name="Karasz D.C."/>
            <person name="DeRito C.M."/>
            <person name="Newman J.D."/>
            <person name="Buckley D.H."/>
        </authorList>
    </citation>
    <scope>NUCLEOTIDE SEQUENCE [LARGE SCALE GENOMIC DNA]</scope>
    <source>
        <strain evidence="1 2">RP11</strain>
    </source>
</reference>
<dbReference type="RefSeq" id="WP_154566667.1">
    <property type="nucleotide sequence ID" value="NZ_VOSW01000115.1"/>
</dbReference>
<accession>A0A6N6W531</accession>
<dbReference type="Proteomes" id="UP000463700">
    <property type="component" value="Unassembled WGS sequence"/>
</dbReference>
<comment type="caution">
    <text evidence="1">The sequence shown here is derived from an EMBL/GenBank/DDBJ whole genome shotgun (WGS) entry which is preliminary data.</text>
</comment>
<gene>
    <name evidence="1" type="ORF">FSO04_38350</name>
</gene>
<evidence type="ECO:0000313" key="1">
    <source>
        <dbReference type="EMBL" id="KAE8754680.1"/>
    </source>
</evidence>
<proteinExistence type="predicted"/>
<dbReference type="EMBL" id="VOSW01000115">
    <property type="protein sequence ID" value="KAE8754680.1"/>
    <property type="molecule type" value="Genomic_DNA"/>
</dbReference>
<name>A0A6N6W531_9BURK</name>
<organism evidence="1 2">
    <name type="scientific">Paraburkholderia madseniana</name>
    <dbReference type="NCBI Taxonomy" id="2599607"/>
    <lineage>
        <taxon>Bacteria</taxon>
        <taxon>Pseudomonadati</taxon>
        <taxon>Pseudomonadota</taxon>
        <taxon>Betaproteobacteria</taxon>
        <taxon>Burkholderiales</taxon>
        <taxon>Burkholderiaceae</taxon>
        <taxon>Paraburkholderia</taxon>
    </lineage>
</organism>
<evidence type="ECO:0000313" key="2">
    <source>
        <dbReference type="Proteomes" id="UP000463700"/>
    </source>
</evidence>
<dbReference type="AlphaFoldDB" id="A0A6N6W531"/>
<sequence length="53" mass="6045">MAIAQGFRRFRQAIKNRFIAKANEAVFLLRRNGRAISGIEYEPAKRLVKALIA</sequence>
<evidence type="ECO:0008006" key="3">
    <source>
        <dbReference type="Google" id="ProtNLM"/>
    </source>
</evidence>
<protein>
    <recommendedName>
        <fullName evidence="3">Transposase</fullName>
    </recommendedName>
</protein>